<gene>
    <name evidence="2" type="ORF">BDZ94DRAFT_1252095</name>
</gene>
<keyword evidence="3" id="KW-1185">Reference proteome</keyword>
<name>A0A9P5YCS9_9AGAR</name>
<dbReference type="AlphaFoldDB" id="A0A9P5YCS9"/>
<reference evidence="2" key="1">
    <citation type="submission" date="2020-11" db="EMBL/GenBank/DDBJ databases">
        <authorList>
            <consortium name="DOE Joint Genome Institute"/>
            <person name="Ahrendt S."/>
            <person name="Riley R."/>
            <person name="Andreopoulos W."/>
            <person name="Labutti K."/>
            <person name="Pangilinan J."/>
            <person name="Ruiz-Duenas F.J."/>
            <person name="Barrasa J.M."/>
            <person name="Sanchez-Garcia M."/>
            <person name="Camarero S."/>
            <person name="Miyauchi S."/>
            <person name="Serrano A."/>
            <person name="Linde D."/>
            <person name="Babiker R."/>
            <person name="Drula E."/>
            <person name="Ayuso-Fernandez I."/>
            <person name="Pacheco R."/>
            <person name="Padilla G."/>
            <person name="Ferreira P."/>
            <person name="Barriuso J."/>
            <person name="Kellner H."/>
            <person name="Castanera R."/>
            <person name="Alfaro M."/>
            <person name="Ramirez L."/>
            <person name="Pisabarro A.G."/>
            <person name="Kuo A."/>
            <person name="Tritt A."/>
            <person name="Lipzen A."/>
            <person name="He G."/>
            <person name="Yan M."/>
            <person name="Ng V."/>
            <person name="Cullen D."/>
            <person name="Martin F."/>
            <person name="Rosso M.-N."/>
            <person name="Henrissat B."/>
            <person name="Hibbett D."/>
            <person name="Martinez A.T."/>
            <person name="Grigoriev I.V."/>
        </authorList>
    </citation>
    <scope>NUCLEOTIDE SEQUENCE</scope>
    <source>
        <strain evidence="2">CBS 247.69</strain>
    </source>
</reference>
<evidence type="ECO:0000313" key="3">
    <source>
        <dbReference type="Proteomes" id="UP000807353"/>
    </source>
</evidence>
<proteinExistence type="predicted"/>
<organism evidence="2 3">
    <name type="scientific">Collybia nuda</name>
    <dbReference type="NCBI Taxonomy" id="64659"/>
    <lineage>
        <taxon>Eukaryota</taxon>
        <taxon>Fungi</taxon>
        <taxon>Dikarya</taxon>
        <taxon>Basidiomycota</taxon>
        <taxon>Agaricomycotina</taxon>
        <taxon>Agaricomycetes</taxon>
        <taxon>Agaricomycetidae</taxon>
        <taxon>Agaricales</taxon>
        <taxon>Tricholomatineae</taxon>
        <taxon>Clitocybaceae</taxon>
        <taxon>Collybia</taxon>
    </lineage>
</organism>
<keyword evidence="1" id="KW-0732">Signal</keyword>
<dbReference type="Proteomes" id="UP000807353">
    <property type="component" value="Unassembled WGS sequence"/>
</dbReference>
<comment type="caution">
    <text evidence="2">The sequence shown here is derived from an EMBL/GenBank/DDBJ whole genome shotgun (WGS) entry which is preliminary data.</text>
</comment>
<evidence type="ECO:0000256" key="1">
    <source>
        <dbReference type="SAM" id="SignalP"/>
    </source>
</evidence>
<feature type="signal peptide" evidence="1">
    <location>
        <begin position="1"/>
        <end position="21"/>
    </location>
</feature>
<accession>A0A9P5YCS9</accession>
<dbReference type="EMBL" id="MU150243">
    <property type="protein sequence ID" value="KAF9466091.1"/>
    <property type="molecule type" value="Genomic_DNA"/>
</dbReference>
<feature type="chain" id="PRO_5040141616" evidence="1">
    <location>
        <begin position="22"/>
        <end position="53"/>
    </location>
</feature>
<protein>
    <submittedName>
        <fullName evidence="2">Uncharacterized protein</fullName>
    </submittedName>
</protein>
<sequence>MAEVDMFFIYVFVLVLQLGVSQRNTITKFQCLTGNGLPQAFPYFSTGIVGARS</sequence>
<evidence type="ECO:0000313" key="2">
    <source>
        <dbReference type="EMBL" id="KAF9466091.1"/>
    </source>
</evidence>